<dbReference type="PANTHER" id="PTHR19376">
    <property type="entry name" value="DNA-DIRECTED RNA POLYMERASE"/>
    <property type="match status" value="1"/>
</dbReference>
<dbReference type="SUPFAM" id="SSF64484">
    <property type="entry name" value="beta and beta-prime subunits of DNA dependent RNA-polymerase"/>
    <property type="match status" value="1"/>
</dbReference>
<accession>A0A9D4XIW9</accession>
<keyword evidence="5 9" id="KW-0548">Nucleotidyltransferase</keyword>
<dbReference type="GO" id="GO:0003899">
    <property type="term" value="F:DNA-directed RNA polymerase activity"/>
    <property type="evidence" value="ECO:0007669"/>
    <property type="project" value="UniProtKB-EC"/>
</dbReference>
<proteinExistence type="inferred from homology"/>
<dbReference type="Gene3D" id="1.10.274.100">
    <property type="entry name" value="RNA polymerase Rpb1, domain 3"/>
    <property type="match status" value="1"/>
</dbReference>
<dbReference type="EC" id="2.7.7.6" evidence="9"/>
<keyword evidence="6" id="KW-0862">Zinc</keyword>
<dbReference type="GO" id="GO:0006351">
    <property type="term" value="P:DNA-templated transcription"/>
    <property type="evidence" value="ECO:0007669"/>
    <property type="project" value="InterPro"/>
</dbReference>
<comment type="similarity">
    <text evidence="2">Belongs to the RNA polymerase beta' chain family. RpoC1 subfamily.</text>
</comment>
<evidence type="ECO:0000256" key="4">
    <source>
        <dbReference type="ARBA" id="ARBA00022679"/>
    </source>
</evidence>
<keyword evidence="3 9" id="KW-0240">DNA-directed RNA polymerase</keyword>
<organism evidence="11 12">
    <name type="scientific">Pisum sativum</name>
    <name type="common">Garden pea</name>
    <name type="synonym">Lathyrus oleraceus</name>
    <dbReference type="NCBI Taxonomy" id="3888"/>
    <lineage>
        <taxon>Eukaryota</taxon>
        <taxon>Viridiplantae</taxon>
        <taxon>Streptophyta</taxon>
        <taxon>Embryophyta</taxon>
        <taxon>Tracheophyta</taxon>
        <taxon>Spermatophyta</taxon>
        <taxon>Magnoliopsida</taxon>
        <taxon>eudicotyledons</taxon>
        <taxon>Gunneridae</taxon>
        <taxon>Pentapetalae</taxon>
        <taxon>rosids</taxon>
        <taxon>fabids</taxon>
        <taxon>Fabales</taxon>
        <taxon>Fabaceae</taxon>
        <taxon>Papilionoideae</taxon>
        <taxon>50 kb inversion clade</taxon>
        <taxon>NPAAA clade</taxon>
        <taxon>Hologalegina</taxon>
        <taxon>IRL clade</taxon>
        <taxon>Fabeae</taxon>
        <taxon>Lathyrus</taxon>
    </lineage>
</organism>
<reference evidence="11 12" key="1">
    <citation type="journal article" date="2022" name="Nat. Genet.">
        <title>Improved pea reference genome and pan-genome highlight genomic features and evolutionary characteristics.</title>
        <authorList>
            <person name="Yang T."/>
            <person name="Liu R."/>
            <person name="Luo Y."/>
            <person name="Hu S."/>
            <person name="Wang D."/>
            <person name="Wang C."/>
            <person name="Pandey M.K."/>
            <person name="Ge S."/>
            <person name="Xu Q."/>
            <person name="Li N."/>
            <person name="Li G."/>
            <person name="Huang Y."/>
            <person name="Saxena R.K."/>
            <person name="Ji Y."/>
            <person name="Li M."/>
            <person name="Yan X."/>
            <person name="He Y."/>
            <person name="Liu Y."/>
            <person name="Wang X."/>
            <person name="Xiang C."/>
            <person name="Varshney R.K."/>
            <person name="Ding H."/>
            <person name="Gao S."/>
            <person name="Zong X."/>
        </authorList>
    </citation>
    <scope>NUCLEOTIDE SEQUENCE [LARGE SCALE GENOMIC DNA]</scope>
    <source>
        <strain evidence="11 12">cv. Zhongwan 6</strain>
    </source>
</reference>
<evidence type="ECO:0000256" key="7">
    <source>
        <dbReference type="ARBA" id="ARBA00023163"/>
    </source>
</evidence>
<evidence type="ECO:0000313" key="12">
    <source>
        <dbReference type="Proteomes" id="UP001058974"/>
    </source>
</evidence>
<keyword evidence="12" id="KW-1185">Reference proteome</keyword>
<dbReference type="InterPro" id="IPR007081">
    <property type="entry name" value="RNA_pol_Rpb1_5"/>
</dbReference>
<dbReference type="SMART" id="SM00663">
    <property type="entry name" value="RPOLA_N"/>
    <property type="match status" value="1"/>
</dbReference>
<dbReference type="Gramene" id="Psat04G0490600-T1">
    <property type="protein sequence ID" value="KAI5421247.1"/>
    <property type="gene ID" value="KIW84_044906"/>
</dbReference>
<dbReference type="InterPro" id="IPR007080">
    <property type="entry name" value="RNA_pol_Rpb1_1"/>
</dbReference>
<evidence type="ECO:0000256" key="9">
    <source>
        <dbReference type="RuleBase" id="RU004279"/>
    </source>
</evidence>
<comment type="caution">
    <text evidence="11">The sequence shown here is derived from an EMBL/GenBank/DDBJ whole genome shotgun (WGS) entry which is preliminary data.</text>
</comment>
<comment type="function">
    <text evidence="1 9">DNA-dependent RNA polymerase catalyzes the transcription of DNA into RNA using the four ribonucleoside triphosphates as substrates.</text>
</comment>
<dbReference type="Pfam" id="PF00623">
    <property type="entry name" value="RNA_pol_Rpb1_2"/>
    <property type="match status" value="2"/>
</dbReference>
<dbReference type="EMBL" id="JAMSHJ010000004">
    <property type="protein sequence ID" value="KAI5421247.1"/>
    <property type="molecule type" value="Genomic_DNA"/>
</dbReference>
<evidence type="ECO:0000256" key="2">
    <source>
        <dbReference type="ARBA" id="ARBA00007207"/>
    </source>
</evidence>
<evidence type="ECO:0000256" key="1">
    <source>
        <dbReference type="ARBA" id="ARBA00004026"/>
    </source>
</evidence>
<evidence type="ECO:0000259" key="10">
    <source>
        <dbReference type="SMART" id="SM00663"/>
    </source>
</evidence>
<comment type="catalytic activity">
    <reaction evidence="8 9">
        <text>RNA(n) + a ribonucleoside 5'-triphosphate = RNA(n+1) + diphosphate</text>
        <dbReference type="Rhea" id="RHEA:21248"/>
        <dbReference type="Rhea" id="RHEA-COMP:14527"/>
        <dbReference type="Rhea" id="RHEA-COMP:17342"/>
        <dbReference type="ChEBI" id="CHEBI:33019"/>
        <dbReference type="ChEBI" id="CHEBI:61557"/>
        <dbReference type="ChEBI" id="CHEBI:140395"/>
        <dbReference type="EC" id="2.7.7.6"/>
    </reaction>
</comment>
<sequence>MDSSLLEWKELGEEGSTDKWEDRKVGRRKNFLVRRMELAKHFLRTNIQPEWMVLCLLPVLPPELRPIIQIDGGKLMSSDINELYRRVIYRNNILIDLLTTSGFTPGELVMCQEKLVQKAVDTLLDNGIRGQPMRDRHNKVYKSFSDIIEGKEGRFRETLLGKRVDYSGRSVIVVGPLLSLHRCGLPPEIAIELFQTFLIRGLIRNHFASNIGVAKSKIREKEPIVWEILQEVMRGHPVLLNRVPTLHGLGIQAFQPILVEGRAICLHPLVCKGFNADFDGDQMAVHVPLSLEAQAEARLLMFSHTNLLSPAIGDPICVPTQDMLIGLYVLTSGNRRGARGNASQVHQLVGMRGLMSDPQGQMIDLPIQSNSREGLSLTEYIISCYGARKGVVDTAVRTSDAGYLTRRLVEVVQHIVVRRTDCELGEAVGIIAGQSIGEPGTQLTLRTFHTGGVFTGGTAEYVRAPSNGKIKLNEDLVHPTRTRHGYPAFICNIDLSLFYQKKRKKIGSKGNDYNWWREEGEKLKEIILLTGAISSP</sequence>
<feature type="domain" description="RNA polymerase N-terminal" evidence="10">
    <location>
        <begin position="50"/>
        <end position="331"/>
    </location>
</feature>
<evidence type="ECO:0000256" key="8">
    <source>
        <dbReference type="ARBA" id="ARBA00048552"/>
    </source>
</evidence>
<gene>
    <name evidence="11" type="ORF">KIW84_044906</name>
</gene>
<dbReference type="Pfam" id="PF04998">
    <property type="entry name" value="RNA_pol_Rpb1_5"/>
    <property type="match status" value="1"/>
</dbReference>
<dbReference type="InterPro" id="IPR045867">
    <property type="entry name" value="DNA-dir_RpoC_beta_prime"/>
</dbReference>
<dbReference type="GO" id="GO:0000428">
    <property type="term" value="C:DNA-directed RNA polymerase complex"/>
    <property type="evidence" value="ECO:0007669"/>
    <property type="project" value="UniProtKB-KW"/>
</dbReference>
<dbReference type="Proteomes" id="UP001058974">
    <property type="component" value="Chromosome 4"/>
</dbReference>
<dbReference type="Pfam" id="PF04997">
    <property type="entry name" value="RNA_pol_Rpb1_1"/>
    <property type="match status" value="1"/>
</dbReference>
<dbReference type="InterPro" id="IPR000722">
    <property type="entry name" value="RNA_pol_asu"/>
</dbReference>
<evidence type="ECO:0000256" key="6">
    <source>
        <dbReference type="ARBA" id="ARBA00022833"/>
    </source>
</evidence>
<name>A0A9D4XIW9_PEA</name>
<protein>
    <recommendedName>
        <fullName evidence="9">DNA-directed RNA polymerase subunit</fullName>
        <ecNumber evidence="9">2.7.7.6</ecNumber>
    </recommendedName>
</protein>
<dbReference type="AlphaFoldDB" id="A0A9D4XIW9"/>
<evidence type="ECO:0000256" key="5">
    <source>
        <dbReference type="ARBA" id="ARBA00022695"/>
    </source>
</evidence>
<dbReference type="Gene3D" id="2.40.40.20">
    <property type="match status" value="1"/>
</dbReference>
<keyword evidence="4 9" id="KW-0808">Transferase</keyword>
<dbReference type="InterPro" id="IPR006592">
    <property type="entry name" value="RNA_pol_N"/>
</dbReference>
<dbReference type="GO" id="GO:0003677">
    <property type="term" value="F:DNA binding"/>
    <property type="evidence" value="ECO:0007669"/>
    <property type="project" value="InterPro"/>
</dbReference>
<keyword evidence="7 9" id="KW-0804">Transcription</keyword>
<dbReference type="Gene3D" id="6.10.250.2940">
    <property type="match status" value="1"/>
</dbReference>
<dbReference type="Gene3D" id="1.10.40.90">
    <property type="match status" value="1"/>
</dbReference>
<evidence type="ECO:0000256" key="3">
    <source>
        <dbReference type="ARBA" id="ARBA00022478"/>
    </source>
</evidence>
<dbReference type="PANTHER" id="PTHR19376:SF54">
    <property type="entry name" value="DNA-DIRECTED RNA POLYMERASE SUBUNIT BETA"/>
    <property type="match status" value="1"/>
</dbReference>
<dbReference type="InterPro" id="IPR042102">
    <property type="entry name" value="RNA_pol_Rpb1_3_sf"/>
</dbReference>
<evidence type="ECO:0000313" key="11">
    <source>
        <dbReference type="EMBL" id="KAI5421247.1"/>
    </source>
</evidence>